<evidence type="ECO:0000313" key="15">
    <source>
        <dbReference type="Proteomes" id="UP001487740"/>
    </source>
</evidence>
<dbReference type="Pfam" id="PF08785">
    <property type="entry name" value="Ku_PK_bind"/>
    <property type="match status" value="1"/>
</dbReference>
<dbReference type="EMBL" id="JARAKH010000048">
    <property type="protein sequence ID" value="KAK8376426.1"/>
    <property type="molecule type" value="Genomic_DNA"/>
</dbReference>
<evidence type="ECO:0000256" key="9">
    <source>
        <dbReference type="ARBA" id="ARBA00023172"/>
    </source>
</evidence>
<reference evidence="14 15" key="1">
    <citation type="submission" date="2023-03" db="EMBL/GenBank/DDBJ databases">
        <title>High-quality genome of Scylla paramamosain provides insights in environmental adaptation.</title>
        <authorList>
            <person name="Zhang L."/>
        </authorList>
    </citation>
    <scope>NUCLEOTIDE SEQUENCE [LARGE SCALE GENOMIC DNA]</scope>
    <source>
        <strain evidence="14">LZ_2023a</strain>
        <tissue evidence="14">Muscle</tissue>
    </source>
</reference>
<dbReference type="GO" id="GO:0003678">
    <property type="term" value="F:DNA helicase activity"/>
    <property type="evidence" value="ECO:0007669"/>
    <property type="project" value="InterPro"/>
</dbReference>
<keyword evidence="5" id="KW-0378">Hydrolase</keyword>
<keyword evidence="4" id="KW-0227">DNA damage</keyword>
<proteinExistence type="inferred from homology"/>
<dbReference type="InterPro" id="IPR005160">
    <property type="entry name" value="Ku_C"/>
</dbReference>
<name>A0AAW0SMW2_SCYPA</name>
<dbReference type="GO" id="GO:0006303">
    <property type="term" value="P:double-strand break repair via nonhomologous end joining"/>
    <property type="evidence" value="ECO:0007669"/>
    <property type="project" value="InterPro"/>
</dbReference>
<dbReference type="CDD" id="cd00873">
    <property type="entry name" value="KU80"/>
    <property type="match status" value="1"/>
</dbReference>
<organism evidence="14 15">
    <name type="scientific">Scylla paramamosain</name>
    <name type="common">Mud crab</name>
    <dbReference type="NCBI Taxonomy" id="85552"/>
    <lineage>
        <taxon>Eukaryota</taxon>
        <taxon>Metazoa</taxon>
        <taxon>Ecdysozoa</taxon>
        <taxon>Arthropoda</taxon>
        <taxon>Crustacea</taxon>
        <taxon>Multicrustacea</taxon>
        <taxon>Malacostraca</taxon>
        <taxon>Eumalacostraca</taxon>
        <taxon>Eucarida</taxon>
        <taxon>Decapoda</taxon>
        <taxon>Pleocyemata</taxon>
        <taxon>Brachyura</taxon>
        <taxon>Eubrachyura</taxon>
        <taxon>Portunoidea</taxon>
        <taxon>Portunidae</taxon>
        <taxon>Portuninae</taxon>
        <taxon>Scylla</taxon>
    </lineage>
</organism>
<evidence type="ECO:0000256" key="5">
    <source>
        <dbReference type="ARBA" id="ARBA00022801"/>
    </source>
</evidence>
<dbReference type="GO" id="GO:0005524">
    <property type="term" value="F:ATP binding"/>
    <property type="evidence" value="ECO:0007669"/>
    <property type="project" value="UniProtKB-KW"/>
</dbReference>
<keyword evidence="6" id="KW-0347">Helicase</keyword>
<evidence type="ECO:0000256" key="2">
    <source>
        <dbReference type="ARBA" id="ARBA00007726"/>
    </source>
</evidence>
<evidence type="ECO:0000256" key="4">
    <source>
        <dbReference type="ARBA" id="ARBA00022763"/>
    </source>
</evidence>
<dbReference type="Pfam" id="PF02735">
    <property type="entry name" value="Ku"/>
    <property type="match status" value="1"/>
</dbReference>
<keyword evidence="9" id="KW-0233">DNA recombination</keyword>
<dbReference type="GO" id="GO:0006310">
    <property type="term" value="P:DNA recombination"/>
    <property type="evidence" value="ECO:0007669"/>
    <property type="project" value="UniProtKB-KW"/>
</dbReference>
<sequence>MVQMAGEAVVARIVAKVDGMLCSFEDALPQLMFFEKKKQASASWNTTLDIGADFKIPITGKIKVRDVTLPTWKKSYSGDPSAVITKEVSYHLYDEKQTAVPEDEVIDGYFYGTTLVPVSDEDMKMAYKSKSPRSMSVLGFTEAKHVPHWIRAGNQVLVVTARDNDDAAAVALSALIQALVEMDMVAITRRVYSQNLNPRLGVLFPEITKDHECLLWIQLPFIQDVERLTFPSLQPRIDNLKQEEKDAIDSLIDAMDLSHVKGEDDDDEEEEDILDPTTVLNPQIQHFYNVLTHRALNPGGKLPEPAPHILKILEVPEKVCEARDKVAATLKKLFPTQAPVASKRPQNVFDVDEDKKDGSEKRVKVDDSLSASDLIQHQVTQVTTASPVKDFMALLRGEAPNFNDICRQMGDVILQLLDSLAGASSGPVAAAMLDKVLECLTTFRHESQSIDPATYNRFLTSRFKDVVISLSLKDLWDRVKEGNLGLITVEENGRSSLSKEEASTFLQLDQGTQEAPPPVQDAGDEMEDLLDGL</sequence>
<gene>
    <name evidence="14" type="ORF">O3P69_009816</name>
</gene>
<evidence type="ECO:0000256" key="6">
    <source>
        <dbReference type="ARBA" id="ARBA00022806"/>
    </source>
</evidence>
<evidence type="ECO:0000256" key="11">
    <source>
        <dbReference type="ARBA" id="ARBA00023242"/>
    </source>
</evidence>
<dbReference type="Gene3D" id="1.25.40.240">
    <property type="entry name" value="Ku, C-terminal domain"/>
    <property type="match status" value="1"/>
</dbReference>
<keyword evidence="10" id="KW-0234">DNA repair</keyword>
<keyword evidence="15" id="KW-1185">Reference proteome</keyword>
<dbReference type="GO" id="GO:0000723">
    <property type="term" value="P:telomere maintenance"/>
    <property type="evidence" value="ECO:0007669"/>
    <property type="project" value="InterPro"/>
</dbReference>
<evidence type="ECO:0000256" key="3">
    <source>
        <dbReference type="ARBA" id="ARBA00022741"/>
    </source>
</evidence>
<dbReference type="FunFam" id="2.40.290.10:FF:000005">
    <property type="entry name" value="X-ray repair cross-complementing protein 5"/>
    <property type="match status" value="1"/>
</dbReference>
<dbReference type="InterPro" id="IPR016194">
    <property type="entry name" value="SPOC-like_C_dom_sf"/>
</dbReference>
<dbReference type="SUPFAM" id="SSF101420">
    <property type="entry name" value="C-terminal domain of Ku80"/>
    <property type="match status" value="1"/>
</dbReference>
<evidence type="ECO:0000256" key="8">
    <source>
        <dbReference type="ARBA" id="ARBA00023125"/>
    </source>
</evidence>
<evidence type="ECO:0000256" key="1">
    <source>
        <dbReference type="ARBA" id="ARBA00004123"/>
    </source>
</evidence>
<keyword evidence="3" id="KW-0547">Nucleotide-binding</keyword>
<evidence type="ECO:0000256" key="12">
    <source>
        <dbReference type="SAM" id="MobiDB-lite"/>
    </source>
</evidence>
<accession>A0AAW0SMW2</accession>
<keyword evidence="8" id="KW-0238">DNA-binding</keyword>
<dbReference type="SMART" id="SM00559">
    <property type="entry name" value="Ku78"/>
    <property type="match status" value="1"/>
</dbReference>
<keyword evidence="11" id="KW-0539">Nucleus</keyword>
<dbReference type="Gene3D" id="1.10.1600.10">
    <property type="match status" value="1"/>
</dbReference>
<dbReference type="InterPro" id="IPR006164">
    <property type="entry name" value="DNA_bd_Ku70/Ku80"/>
</dbReference>
<keyword evidence="7" id="KW-0067">ATP-binding</keyword>
<dbReference type="InterPro" id="IPR024193">
    <property type="entry name" value="Ku80"/>
</dbReference>
<dbReference type="Gene3D" id="2.40.290.10">
    <property type="match status" value="1"/>
</dbReference>
<comment type="subcellular location">
    <subcellularLocation>
        <location evidence="1">Nucleus</location>
    </subcellularLocation>
</comment>
<dbReference type="GO" id="GO:0003684">
    <property type="term" value="F:damaged DNA binding"/>
    <property type="evidence" value="ECO:0007669"/>
    <property type="project" value="InterPro"/>
</dbReference>
<comment type="caution">
    <text evidence="14">The sequence shown here is derived from an EMBL/GenBank/DDBJ whole genome shotgun (WGS) entry which is preliminary data.</text>
</comment>
<dbReference type="SUPFAM" id="SSF100939">
    <property type="entry name" value="SPOC domain-like"/>
    <property type="match status" value="1"/>
</dbReference>
<dbReference type="InterPro" id="IPR014893">
    <property type="entry name" value="Ku_PK_bind"/>
</dbReference>
<evidence type="ECO:0000259" key="13">
    <source>
        <dbReference type="SMART" id="SM00559"/>
    </source>
</evidence>
<dbReference type="FunFam" id="1.10.1600.10:FF:000002">
    <property type="entry name" value="X-ray repair cross-complementing protein 5"/>
    <property type="match status" value="1"/>
</dbReference>
<evidence type="ECO:0000256" key="7">
    <source>
        <dbReference type="ARBA" id="ARBA00022840"/>
    </source>
</evidence>
<evidence type="ECO:0000313" key="14">
    <source>
        <dbReference type="EMBL" id="KAK8376426.1"/>
    </source>
</evidence>
<feature type="compositionally biased region" description="Acidic residues" evidence="12">
    <location>
        <begin position="522"/>
        <end position="533"/>
    </location>
</feature>
<protein>
    <recommendedName>
        <fullName evidence="13">Ku domain-containing protein</fullName>
    </recommendedName>
</protein>
<feature type="domain" description="Ku" evidence="13">
    <location>
        <begin position="97"/>
        <end position="236"/>
    </location>
</feature>
<dbReference type="InterPro" id="IPR036494">
    <property type="entry name" value="Ku_C_sf"/>
</dbReference>
<dbReference type="Pfam" id="PF03730">
    <property type="entry name" value="Ku_C"/>
    <property type="match status" value="1"/>
</dbReference>
<dbReference type="GO" id="GO:0043564">
    <property type="term" value="C:Ku70:Ku80 complex"/>
    <property type="evidence" value="ECO:0007669"/>
    <property type="project" value="InterPro"/>
</dbReference>
<dbReference type="PANTHER" id="PTHR12604">
    <property type="entry name" value="KU AUTOANTIGEN DNA HELICASE"/>
    <property type="match status" value="1"/>
</dbReference>
<feature type="region of interest" description="Disordered" evidence="12">
    <location>
        <begin position="500"/>
        <end position="533"/>
    </location>
</feature>
<dbReference type="Proteomes" id="UP001487740">
    <property type="component" value="Unassembled WGS sequence"/>
</dbReference>
<dbReference type="PANTHER" id="PTHR12604:SF4">
    <property type="entry name" value="X-RAY REPAIR CROSS-COMPLEMENTING PROTEIN 5"/>
    <property type="match status" value="1"/>
</dbReference>
<dbReference type="GO" id="GO:0016787">
    <property type="term" value="F:hydrolase activity"/>
    <property type="evidence" value="ECO:0007669"/>
    <property type="project" value="UniProtKB-KW"/>
</dbReference>
<dbReference type="GO" id="GO:0042162">
    <property type="term" value="F:telomeric DNA binding"/>
    <property type="evidence" value="ECO:0007669"/>
    <property type="project" value="InterPro"/>
</dbReference>
<dbReference type="AlphaFoldDB" id="A0AAW0SMW2"/>
<evidence type="ECO:0000256" key="10">
    <source>
        <dbReference type="ARBA" id="ARBA00023204"/>
    </source>
</evidence>
<dbReference type="GO" id="GO:0003690">
    <property type="term" value="F:double-stranded DNA binding"/>
    <property type="evidence" value="ECO:0007669"/>
    <property type="project" value="TreeGrafter"/>
</dbReference>
<feature type="compositionally biased region" description="Polar residues" evidence="12">
    <location>
        <begin position="504"/>
        <end position="513"/>
    </location>
</feature>
<comment type="similarity">
    <text evidence="2">Belongs to the ku80 family.</text>
</comment>